<evidence type="ECO:0000256" key="1">
    <source>
        <dbReference type="SAM" id="Phobius"/>
    </source>
</evidence>
<organism evidence="2 3">
    <name type="scientific">Sediminivirga luteola</name>
    <dbReference type="NCBI Taxonomy" id="1774748"/>
    <lineage>
        <taxon>Bacteria</taxon>
        <taxon>Bacillati</taxon>
        <taxon>Actinomycetota</taxon>
        <taxon>Actinomycetes</taxon>
        <taxon>Micrococcales</taxon>
        <taxon>Brevibacteriaceae</taxon>
        <taxon>Sediminivirga</taxon>
    </lineage>
</organism>
<proteinExistence type="predicted"/>
<gene>
    <name evidence="2" type="ORF">GCM10011333_30700</name>
</gene>
<reference evidence="2" key="2">
    <citation type="submission" date="2020-09" db="EMBL/GenBank/DDBJ databases">
        <authorList>
            <person name="Sun Q."/>
            <person name="Zhou Y."/>
        </authorList>
    </citation>
    <scope>NUCLEOTIDE SEQUENCE</scope>
    <source>
        <strain evidence="2">CGMCC 1.12785</strain>
    </source>
</reference>
<reference evidence="2" key="1">
    <citation type="journal article" date="2014" name="Int. J. Syst. Evol. Microbiol.">
        <title>Complete genome sequence of Corynebacterium casei LMG S-19264T (=DSM 44701T), isolated from a smear-ripened cheese.</title>
        <authorList>
            <consortium name="US DOE Joint Genome Institute (JGI-PGF)"/>
            <person name="Walter F."/>
            <person name="Albersmeier A."/>
            <person name="Kalinowski J."/>
            <person name="Ruckert C."/>
        </authorList>
    </citation>
    <scope>NUCLEOTIDE SEQUENCE</scope>
    <source>
        <strain evidence="2">CGMCC 1.12785</strain>
    </source>
</reference>
<comment type="caution">
    <text evidence="2">The sequence shown here is derived from an EMBL/GenBank/DDBJ whole genome shotgun (WGS) entry which is preliminary data.</text>
</comment>
<dbReference type="EMBL" id="BMFY01000017">
    <property type="protein sequence ID" value="GGA25590.1"/>
    <property type="molecule type" value="Genomic_DNA"/>
</dbReference>
<evidence type="ECO:0000313" key="2">
    <source>
        <dbReference type="EMBL" id="GGA25590.1"/>
    </source>
</evidence>
<dbReference type="AlphaFoldDB" id="A0A8J2U0S0"/>
<feature type="transmembrane region" description="Helical" evidence="1">
    <location>
        <begin position="254"/>
        <end position="280"/>
    </location>
</feature>
<feature type="transmembrane region" description="Helical" evidence="1">
    <location>
        <begin position="212"/>
        <end position="233"/>
    </location>
</feature>
<protein>
    <submittedName>
        <fullName evidence="2">Uncharacterized protein</fullName>
    </submittedName>
</protein>
<evidence type="ECO:0000313" key="3">
    <source>
        <dbReference type="Proteomes" id="UP000616114"/>
    </source>
</evidence>
<feature type="transmembrane region" description="Helical" evidence="1">
    <location>
        <begin position="300"/>
        <end position="319"/>
    </location>
</feature>
<keyword evidence="1" id="KW-1133">Transmembrane helix</keyword>
<keyword evidence="3" id="KW-1185">Reference proteome</keyword>
<sequence>MTVIADPGMPTRLVNRVKERVQDRLAARYRAPVRITVSTELLPLDEDAAFDTSVIDRYADDDASRLFVLLTEIPRYRDATILLAEAVPERGLAVVSVPALGAFGARRRLARVLLSCVEALADNGTADRAVAPDPGGTLPDWRRDHAHGTLVLRTPKLLRTPKILVGMVLANEPLRTVPRLSSALAAASATGAFGIFYNSIWQMAAHLSAFRLTAIGALAITAMAAWLMIRNGLWERTSSAHRRTATFHYNCSTALTLLMCMLLLYVLLFVLILFGALIVIDPGFMAEILGGTPGLMQYVEIAWLSAAMGVVAGALGSGFDDSTDVRRLTHGQRERLRFRDTADED</sequence>
<accession>A0A8J2U0S0</accession>
<keyword evidence="1" id="KW-0812">Transmembrane</keyword>
<feature type="transmembrane region" description="Helical" evidence="1">
    <location>
        <begin position="180"/>
        <end position="200"/>
    </location>
</feature>
<dbReference type="Proteomes" id="UP000616114">
    <property type="component" value="Unassembled WGS sequence"/>
</dbReference>
<name>A0A8J2U0S0_9MICO</name>
<keyword evidence="1" id="KW-0472">Membrane</keyword>